<dbReference type="EMBL" id="SLWN01000003">
    <property type="protein sequence ID" value="TCO33429.1"/>
    <property type="molecule type" value="Genomic_DNA"/>
</dbReference>
<gene>
    <name evidence="2" type="ORF">EV652_103430</name>
</gene>
<evidence type="ECO:0000259" key="1">
    <source>
        <dbReference type="Pfam" id="PF01345"/>
    </source>
</evidence>
<dbReference type="InterPro" id="IPR001434">
    <property type="entry name" value="OmcB-like_DUF11"/>
</dbReference>
<keyword evidence="3" id="KW-1185">Reference proteome</keyword>
<organism evidence="2 3">
    <name type="scientific">Kribbella steppae</name>
    <dbReference type="NCBI Taxonomy" id="2512223"/>
    <lineage>
        <taxon>Bacteria</taxon>
        <taxon>Bacillati</taxon>
        <taxon>Actinomycetota</taxon>
        <taxon>Actinomycetes</taxon>
        <taxon>Propionibacteriales</taxon>
        <taxon>Kribbellaceae</taxon>
        <taxon>Kribbella</taxon>
    </lineage>
</organism>
<dbReference type="AlphaFoldDB" id="A0A4R2HR24"/>
<accession>A0A4R2HR24</accession>
<evidence type="ECO:0000313" key="2">
    <source>
        <dbReference type="EMBL" id="TCO33429.1"/>
    </source>
</evidence>
<dbReference type="Pfam" id="PF01345">
    <property type="entry name" value="DUF11"/>
    <property type="match status" value="1"/>
</dbReference>
<reference evidence="2 3" key="1">
    <citation type="journal article" date="2015" name="Stand. Genomic Sci.">
        <title>Genomic Encyclopedia of Bacterial and Archaeal Type Strains, Phase III: the genomes of soil and plant-associated and newly described type strains.</title>
        <authorList>
            <person name="Whitman W.B."/>
            <person name="Woyke T."/>
            <person name="Klenk H.P."/>
            <person name="Zhou Y."/>
            <person name="Lilburn T.G."/>
            <person name="Beck B.J."/>
            <person name="De Vos P."/>
            <person name="Vandamme P."/>
            <person name="Eisen J.A."/>
            <person name="Garrity G."/>
            <person name="Hugenholtz P."/>
            <person name="Kyrpides N.C."/>
        </authorList>
    </citation>
    <scope>NUCLEOTIDE SEQUENCE [LARGE SCALE GENOMIC DNA]</scope>
    <source>
        <strain evidence="2 3">VKM Ac-2572</strain>
    </source>
</reference>
<sequence length="81" mass="8095">MYAGSTGCSRVAGTRTVNCDIPALASGATTTRTFAADAGLLTLGSLVATAKRTASSPTDPNAANDQASRTCTALTSLIVRC</sequence>
<dbReference type="Proteomes" id="UP000294508">
    <property type="component" value="Unassembled WGS sequence"/>
</dbReference>
<dbReference type="RefSeq" id="WP_369410008.1">
    <property type="nucleotide sequence ID" value="NZ_SLWN01000003.1"/>
</dbReference>
<feature type="domain" description="DUF11" evidence="1">
    <location>
        <begin position="12"/>
        <end position="70"/>
    </location>
</feature>
<name>A0A4R2HR24_9ACTN</name>
<comment type="caution">
    <text evidence="2">The sequence shown here is derived from an EMBL/GenBank/DDBJ whole genome shotgun (WGS) entry which is preliminary data.</text>
</comment>
<protein>
    <recommendedName>
        <fullName evidence="1">DUF11 domain-containing protein</fullName>
    </recommendedName>
</protein>
<evidence type="ECO:0000313" key="3">
    <source>
        <dbReference type="Proteomes" id="UP000294508"/>
    </source>
</evidence>
<proteinExistence type="predicted"/>